<sequence length="107" mass="11945">MKKHPEFHGDLIRHCVVRIKDNIPDMIQLPEKRRAGIACQFHSPKAVFCLAGKQIGKGHHDGKPGWLLGHGLHGDARNAHFPCRIRSRGRPQKLCGGSGRLFAVNEQ</sequence>
<accession>A0A645I3U3</accession>
<protein>
    <submittedName>
        <fullName evidence="1">Uncharacterized protein</fullName>
    </submittedName>
</protein>
<reference evidence="1" key="1">
    <citation type="submission" date="2019-08" db="EMBL/GenBank/DDBJ databases">
        <authorList>
            <person name="Kucharzyk K."/>
            <person name="Murdoch R.W."/>
            <person name="Higgins S."/>
            <person name="Loffler F."/>
        </authorList>
    </citation>
    <scope>NUCLEOTIDE SEQUENCE</scope>
</reference>
<name>A0A645I3U3_9ZZZZ</name>
<comment type="caution">
    <text evidence="1">The sequence shown here is derived from an EMBL/GenBank/DDBJ whole genome shotgun (WGS) entry which is preliminary data.</text>
</comment>
<proteinExistence type="predicted"/>
<dbReference type="EMBL" id="VSSQ01101245">
    <property type="protein sequence ID" value="MPN43074.1"/>
    <property type="molecule type" value="Genomic_DNA"/>
</dbReference>
<organism evidence="1">
    <name type="scientific">bioreactor metagenome</name>
    <dbReference type="NCBI Taxonomy" id="1076179"/>
    <lineage>
        <taxon>unclassified sequences</taxon>
        <taxon>metagenomes</taxon>
        <taxon>ecological metagenomes</taxon>
    </lineage>
</organism>
<gene>
    <name evidence="1" type="ORF">SDC9_190633</name>
</gene>
<dbReference type="AlphaFoldDB" id="A0A645I3U3"/>
<evidence type="ECO:0000313" key="1">
    <source>
        <dbReference type="EMBL" id="MPN43074.1"/>
    </source>
</evidence>